<sequence length="436" mass="47894">MKRKLALLMALALTVSLAACGNSGKEGKAGKETTDSKAGTEAEGKAEDKPEKLVMVTTTDHEDLYSYVADEFYEKYGIDVDIISLAYADVHDKEVTMALGGSQLDILTVDTVWPGEFAKSGIARPLNEYFTEEEIAQLYPAFVDEMSVGDDIYAIPTMTEGKWLFYNKEMLEEAGYSAPPSTYDEMLEMSRNMMDKGICKHGTAWAASQAEGFVCDFNAALYAYGGEWINENGDFVFNSKAGVDALNMFINSMKDNTADPASVSYSDRDNLDPFMAGDTAFVTCWSYAYDFTNDPANSSVAGKVEVAIAPGQGEVEYSATTGGGGLGITSSCKYPEWAVEFIKIAISYEVQKDVLDKFGNMPILKRVLEDPEILKDNPEFEIMAKQFDYAHGRPTIADYSSWSKMLQLNLSKALAGEVTAQEALDEAVRISNQEYK</sequence>
<dbReference type="GO" id="GO:0042956">
    <property type="term" value="P:maltodextrin transmembrane transport"/>
    <property type="evidence" value="ECO:0007669"/>
    <property type="project" value="TreeGrafter"/>
</dbReference>
<dbReference type="Gene3D" id="3.40.190.10">
    <property type="entry name" value="Periplasmic binding protein-like II"/>
    <property type="match status" value="2"/>
</dbReference>
<accession>A0A1M5AVZ5</accession>
<dbReference type="GO" id="GO:1901982">
    <property type="term" value="F:maltose binding"/>
    <property type="evidence" value="ECO:0007669"/>
    <property type="project" value="TreeGrafter"/>
</dbReference>
<evidence type="ECO:0000256" key="3">
    <source>
        <dbReference type="ARBA" id="ARBA00022729"/>
    </source>
</evidence>
<keyword evidence="7" id="KW-1185">Reference proteome</keyword>
<dbReference type="STRING" id="1122155.SAMN02745158_03370"/>
<feature type="chain" id="PRO_5039531139" evidence="5">
    <location>
        <begin position="22"/>
        <end position="436"/>
    </location>
</feature>
<evidence type="ECO:0000313" key="7">
    <source>
        <dbReference type="Proteomes" id="UP000184245"/>
    </source>
</evidence>
<dbReference type="PANTHER" id="PTHR30061:SF50">
    <property type="entry name" value="MALTOSE_MALTODEXTRIN-BINDING PERIPLASMIC PROTEIN"/>
    <property type="match status" value="1"/>
</dbReference>
<gene>
    <name evidence="6" type="ORF">SAMN02745158_03370</name>
</gene>
<dbReference type="Pfam" id="PF01547">
    <property type="entry name" value="SBP_bac_1"/>
    <property type="match status" value="1"/>
</dbReference>
<dbReference type="SUPFAM" id="SSF53850">
    <property type="entry name" value="Periplasmic binding protein-like II"/>
    <property type="match status" value="1"/>
</dbReference>
<dbReference type="EMBL" id="FQVI01000022">
    <property type="protein sequence ID" value="SHF34316.1"/>
    <property type="molecule type" value="Genomic_DNA"/>
</dbReference>
<dbReference type="GO" id="GO:0015768">
    <property type="term" value="P:maltose transport"/>
    <property type="evidence" value="ECO:0007669"/>
    <property type="project" value="TreeGrafter"/>
</dbReference>
<keyword evidence="2" id="KW-0813">Transport</keyword>
<dbReference type="GO" id="GO:0055052">
    <property type="term" value="C:ATP-binding cassette (ABC) transporter complex, substrate-binding subunit-containing"/>
    <property type="evidence" value="ECO:0007669"/>
    <property type="project" value="TreeGrafter"/>
</dbReference>
<evidence type="ECO:0000256" key="5">
    <source>
        <dbReference type="SAM" id="SignalP"/>
    </source>
</evidence>
<proteinExistence type="inferred from homology"/>
<reference evidence="6 7" key="1">
    <citation type="submission" date="2016-11" db="EMBL/GenBank/DDBJ databases">
        <authorList>
            <person name="Jaros S."/>
            <person name="Januszkiewicz K."/>
            <person name="Wedrychowicz H."/>
        </authorList>
    </citation>
    <scope>NUCLEOTIDE SEQUENCE [LARGE SCALE GENOMIC DNA]</scope>
    <source>
        <strain evidence="6 7">DSM 17459</strain>
    </source>
</reference>
<dbReference type="InterPro" id="IPR006059">
    <property type="entry name" value="SBP"/>
</dbReference>
<comment type="similarity">
    <text evidence="1">Belongs to the bacterial solute-binding protein 1 family.</text>
</comment>
<evidence type="ECO:0000256" key="2">
    <source>
        <dbReference type="ARBA" id="ARBA00022448"/>
    </source>
</evidence>
<organism evidence="6 7">
    <name type="scientific">Lactonifactor longoviformis DSM 17459</name>
    <dbReference type="NCBI Taxonomy" id="1122155"/>
    <lineage>
        <taxon>Bacteria</taxon>
        <taxon>Bacillati</taxon>
        <taxon>Bacillota</taxon>
        <taxon>Clostridia</taxon>
        <taxon>Eubacteriales</taxon>
        <taxon>Clostridiaceae</taxon>
        <taxon>Lactonifactor</taxon>
    </lineage>
</organism>
<protein>
    <submittedName>
        <fullName evidence="6">Carbohydrate ABC transporter substrate-binding protein, CUT1 family</fullName>
    </submittedName>
</protein>
<feature type="compositionally biased region" description="Basic and acidic residues" evidence="4">
    <location>
        <begin position="25"/>
        <end position="48"/>
    </location>
</feature>
<dbReference type="AlphaFoldDB" id="A0A1M5AVZ5"/>
<evidence type="ECO:0000256" key="4">
    <source>
        <dbReference type="SAM" id="MobiDB-lite"/>
    </source>
</evidence>
<dbReference type="PANTHER" id="PTHR30061">
    <property type="entry name" value="MALTOSE-BINDING PERIPLASMIC PROTEIN"/>
    <property type="match status" value="1"/>
</dbReference>
<feature type="region of interest" description="Disordered" evidence="4">
    <location>
        <begin position="23"/>
        <end position="48"/>
    </location>
</feature>
<dbReference type="Proteomes" id="UP000184245">
    <property type="component" value="Unassembled WGS sequence"/>
</dbReference>
<feature type="signal peptide" evidence="5">
    <location>
        <begin position="1"/>
        <end position="21"/>
    </location>
</feature>
<dbReference type="OrthoDB" id="41208at2"/>
<evidence type="ECO:0000313" key="6">
    <source>
        <dbReference type="EMBL" id="SHF34316.1"/>
    </source>
</evidence>
<dbReference type="PROSITE" id="PS51257">
    <property type="entry name" value="PROKAR_LIPOPROTEIN"/>
    <property type="match status" value="1"/>
</dbReference>
<dbReference type="RefSeq" id="WP_072853832.1">
    <property type="nucleotide sequence ID" value="NZ_FQVI01000022.1"/>
</dbReference>
<evidence type="ECO:0000256" key="1">
    <source>
        <dbReference type="ARBA" id="ARBA00008520"/>
    </source>
</evidence>
<keyword evidence="3 5" id="KW-0732">Signal</keyword>
<name>A0A1M5AVZ5_9CLOT</name>